<dbReference type="OrthoDB" id="6413693at2759"/>
<dbReference type="Pfam" id="PF07679">
    <property type="entry name" value="I-set"/>
    <property type="match status" value="1"/>
</dbReference>
<accession>A0A5B7HN76</accession>
<feature type="domain" description="Ig-like" evidence="7">
    <location>
        <begin position="36"/>
        <end position="158"/>
    </location>
</feature>
<evidence type="ECO:0000256" key="4">
    <source>
        <dbReference type="ARBA" id="ARBA00023180"/>
    </source>
</evidence>
<comment type="subcellular location">
    <subcellularLocation>
        <location evidence="1">Membrane</location>
        <topology evidence="1">Single-pass type I membrane protein</topology>
    </subcellularLocation>
</comment>
<evidence type="ECO:0000256" key="6">
    <source>
        <dbReference type="SAM" id="Phobius"/>
    </source>
</evidence>
<name>A0A5B7HN76_PORTR</name>
<keyword evidence="2 6" id="KW-0472">Membrane</keyword>
<keyword evidence="6" id="KW-0812">Transmembrane</keyword>
<evidence type="ECO:0000259" key="7">
    <source>
        <dbReference type="PROSITE" id="PS50835"/>
    </source>
</evidence>
<dbReference type="InterPro" id="IPR013783">
    <property type="entry name" value="Ig-like_fold"/>
</dbReference>
<keyword evidence="4" id="KW-0325">Glycoprotein</keyword>
<keyword evidence="5" id="KW-0393">Immunoglobulin domain</keyword>
<dbReference type="GO" id="GO:0050839">
    <property type="term" value="F:cell adhesion molecule binding"/>
    <property type="evidence" value="ECO:0007669"/>
    <property type="project" value="TreeGrafter"/>
</dbReference>
<dbReference type="InterPro" id="IPR003598">
    <property type="entry name" value="Ig_sub2"/>
</dbReference>
<keyword evidence="9" id="KW-1185">Reference proteome</keyword>
<dbReference type="PANTHER" id="PTHR11640:SF31">
    <property type="entry name" value="IRREGULAR CHIASM C-ROUGHEST PROTEIN-RELATED"/>
    <property type="match status" value="1"/>
</dbReference>
<evidence type="ECO:0000313" key="9">
    <source>
        <dbReference type="Proteomes" id="UP000324222"/>
    </source>
</evidence>
<dbReference type="SUPFAM" id="SSF48726">
    <property type="entry name" value="Immunoglobulin"/>
    <property type="match status" value="1"/>
</dbReference>
<feature type="transmembrane region" description="Helical" evidence="6">
    <location>
        <begin position="36"/>
        <end position="58"/>
    </location>
</feature>
<dbReference type="Gene3D" id="2.60.40.10">
    <property type="entry name" value="Immunoglobulins"/>
    <property type="match status" value="1"/>
</dbReference>
<dbReference type="InterPro" id="IPR051275">
    <property type="entry name" value="Cell_adhesion_signaling"/>
</dbReference>
<dbReference type="PROSITE" id="PS50835">
    <property type="entry name" value="IG_LIKE"/>
    <property type="match status" value="1"/>
</dbReference>
<dbReference type="InterPro" id="IPR007110">
    <property type="entry name" value="Ig-like_dom"/>
</dbReference>
<dbReference type="SMART" id="SM00408">
    <property type="entry name" value="IGc2"/>
    <property type="match status" value="1"/>
</dbReference>
<protein>
    <submittedName>
        <fullName evidence="8">Irregular chiasm C-roughest protein</fullName>
    </submittedName>
</protein>
<evidence type="ECO:0000313" key="8">
    <source>
        <dbReference type="EMBL" id="MPC71105.1"/>
    </source>
</evidence>
<comment type="caution">
    <text evidence="8">The sequence shown here is derived from an EMBL/GenBank/DDBJ whole genome shotgun (WGS) entry which is preliminary data.</text>
</comment>
<dbReference type="GO" id="GO:0098609">
    <property type="term" value="P:cell-cell adhesion"/>
    <property type="evidence" value="ECO:0007669"/>
    <property type="project" value="TreeGrafter"/>
</dbReference>
<dbReference type="InterPro" id="IPR036179">
    <property type="entry name" value="Ig-like_dom_sf"/>
</dbReference>
<dbReference type="GO" id="GO:0005911">
    <property type="term" value="C:cell-cell junction"/>
    <property type="evidence" value="ECO:0007669"/>
    <property type="project" value="TreeGrafter"/>
</dbReference>
<dbReference type="AlphaFoldDB" id="A0A5B7HN76"/>
<keyword evidence="6" id="KW-1133">Transmembrane helix</keyword>
<reference evidence="8 9" key="1">
    <citation type="submission" date="2019-05" db="EMBL/GenBank/DDBJ databases">
        <title>Another draft genome of Portunus trituberculatus and its Hox gene families provides insights of decapod evolution.</title>
        <authorList>
            <person name="Jeong J.-H."/>
            <person name="Song I."/>
            <person name="Kim S."/>
            <person name="Choi T."/>
            <person name="Kim D."/>
            <person name="Ryu S."/>
            <person name="Kim W."/>
        </authorList>
    </citation>
    <scope>NUCLEOTIDE SEQUENCE [LARGE SCALE GENOMIC DNA]</scope>
    <source>
        <tissue evidence="8">Muscle</tissue>
    </source>
</reference>
<evidence type="ECO:0000256" key="1">
    <source>
        <dbReference type="ARBA" id="ARBA00004479"/>
    </source>
</evidence>
<dbReference type="SMART" id="SM00409">
    <property type="entry name" value="IG"/>
    <property type="match status" value="1"/>
</dbReference>
<gene>
    <name evidence="8" type="primary">rst_7</name>
    <name evidence="8" type="ORF">E2C01_065374</name>
</gene>
<dbReference type="PANTHER" id="PTHR11640">
    <property type="entry name" value="NEPHRIN"/>
    <property type="match status" value="1"/>
</dbReference>
<evidence type="ECO:0000256" key="5">
    <source>
        <dbReference type="ARBA" id="ARBA00023319"/>
    </source>
</evidence>
<sequence>MDTSPQQTIILSNMDTFSLIAVEVNRKLARTRWKRPSLTTVLLVYLTVTSALVTIAYGEQRFVQQPENVTVKHGESVTLPCKIADRKGAVQWTKDGFGLGTDKDLLGFSRYRMNVDETAGVYNLHIQPVLVEDDARYQCQVGGAEGERHLKSATATLTVHFPPTDSPDQVCVCVCVCYFIMFRNT</sequence>
<dbReference type="EMBL" id="VSRR010032293">
    <property type="protein sequence ID" value="MPC71105.1"/>
    <property type="molecule type" value="Genomic_DNA"/>
</dbReference>
<evidence type="ECO:0000256" key="2">
    <source>
        <dbReference type="ARBA" id="ARBA00023136"/>
    </source>
</evidence>
<evidence type="ECO:0000256" key="3">
    <source>
        <dbReference type="ARBA" id="ARBA00023157"/>
    </source>
</evidence>
<proteinExistence type="predicted"/>
<dbReference type="Proteomes" id="UP000324222">
    <property type="component" value="Unassembled WGS sequence"/>
</dbReference>
<organism evidence="8 9">
    <name type="scientific">Portunus trituberculatus</name>
    <name type="common">Swimming crab</name>
    <name type="synonym">Neptunus trituberculatus</name>
    <dbReference type="NCBI Taxonomy" id="210409"/>
    <lineage>
        <taxon>Eukaryota</taxon>
        <taxon>Metazoa</taxon>
        <taxon>Ecdysozoa</taxon>
        <taxon>Arthropoda</taxon>
        <taxon>Crustacea</taxon>
        <taxon>Multicrustacea</taxon>
        <taxon>Malacostraca</taxon>
        <taxon>Eumalacostraca</taxon>
        <taxon>Eucarida</taxon>
        <taxon>Decapoda</taxon>
        <taxon>Pleocyemata</taxon>
        <taxon>Brachyura</taxon>
        <taxon>Eubrachyura</taxon>
        <taxon>Portunoidea</taxon>
        <taxon>Portunidae</taxon>
        <taxon>Portuninae</taxon>
        <taxon>Portunus</taxon>
    </lineage>
</organism>
<dbReference type="InterPro" id="IPR013098">
    <property type="entry name" value="Ig_I-set"/>
</dbReference>
<keyword evidence="3" id="KW-1015">Disulfide bond</keyword>
<dbReference type="GO" id="GO:0005886">
    <property type="term" value="C:plasma membrane"/>
    <property type="evidence" value="ECO:0007669"/>
    <property type="project" value="TreeGrafter"/>
</dbReference>
<dbReference type="InterPro" id="IPR003599">
    <property type="entry name" value="Ig_sub"/>
</dbReference>